<dbReference type="InterPro" id="IPR045864">
    <property type="entry name" value="aa-tRNA-synth_II/BPL/LPL"/>
</dbReference>
<dbReference type="SUPFAM" id="SSF55681">
    <property type="entry name" value="Class II aaRS and biotin synthetases"/>
    <property type="match status" value="1"/>
</dbReference>
<gene>
    <name evidence="2" type="ORF">IF202_09565</name>
</gene>
<dbReference type="InterPro" id="IPR004143">
    <property type="entry name" value="BPL_LPL_catalytic"/>
</dbReference>
<dbReference type="Proteomes" id="UP000604161">
    <property type="component" value="Unassembled WGS sequence"/>
</dbReference>
<protein>
    <submittedName>
        <fullName evidence="2">Lipoate--protein ligase</fullName>
    </submittedName>
</protein>
<proteinExistence type="predicted"/>
<dbReference type="EMBL" id="JACYFC010000003">
    <property type="protein sequence ID" value="MBD5771296.1"/>
    <property type="molecule type" value="Genomic_DNA"/>
</dbReference>
<comment type="caution">
    <text evidence="2">The sequence shown here is derived from an EMBL/GenBank/DDBJ whole genome shotgun (WGS) entry which is preliminary data.</text>
</comment>
<dbReference type="PANTHER" id="PTHR43679:SF2">
    <property type="entry name" value="OCTANOYL-[GCVH]:PROTEIN N-OCTANOYLTRANSFERASE"/>
    <property type="match status" value="1"/>
</dbReference>
<sequence>MQTNKYKIVRLTDTTVSNAFEKEAELLNQVQTGNLKQALLLWQAEGKTIVLPASKKWQANPELVAQLQKDGWKILPRRTGGAPVPQTSGVINISHIYLCDQQSPDLIKQGYEDLCNVLTLFFKQLNIAADIHATPYSYCDGSYNVNIQGKKIIGTAQRILTTQSKTKIVLVQACILIDVVIEELIYPINVCYELNQNDGRIKPEVHTCLAQHLKIVPTTEELYSGLVKAFMDYQSRITEQATKQ</sequence>
<dbReference type="RefSeq" id="WP_191594689.1">
    <property type="nucleotide sequence ID" value="NZ_JACYFC010000003.1"/>
</dbReference>
<reference evidence="2 3" key="1">
    <citation type="submission" date="2020-09" db="EMBL/GenBank/DDBJ databases">
        <title>Marinomonas sp. nov., isolated from the cysticercosis algae of Qingdao, China.</title>
        <authorList>
            <person name="Sun X."/>
        </authorList>
    </citation>
    <scope>NUCLEOTIDE SEQUENCE [LARGE SCALE GENOMIC DNA]</scope>
    <source>
        <strain evidence="2 3">SM2066</strain>
    </source>
</reference>
<dbReference type="GO" id="GO:0016874">
    <property type="term" value="F:ligase activity"/>
    <property type="evidence" value="ECO:0007669"/>
    <property type="project" value="UniProtKB-KW"/>
</dbReference>
<name>A0ABR8NZ27_9GAMM</name>
<organism evidence="2 3">
    <name type="scientific">Marinomonas colpomeniae</name>
    <dbReference type="NCBI Taxonomy" id="2774408"/>
    <lineage>
        <taxon>Bacteria</taxon>
        <taxon>Pseudomonadati</taxon>
        <taxon>Pseudomonadota</taxon>
        <taxon>Gammaproteobacteria</taxon>
        <taxon>Oceanospirillales</taxon>
        <taxon>Oceanospirillaceae</taxon>
        <taxon>Marinomonas</taxon>
    </lineage>
</organism>
<accession>A0ABR8NZ27</accession>
<evidence type="ECO:0000259" key="1">
    <source>
        <dbReference type="PROSITE" id="PS51733"/>
    </source>
</evidence>
<keyword evidence="3" id="KW-1185">Reference proteome</keyword>
<dbReference type="Gene3D" id="3.30.930.10">
    <property type="entry name" value="Bira Bifunctional Protein, Domain 2"/>
    <property type="match status" value="1"/>
</dbReference>
<dbReference type="Pfam" id="PF21948">
    <property type="entry name" value="LplA-B_cat"/>
    <property type="match status" value="1"/>
</dbReference>
<dbReference type="PANTHER" id="PTHR43679">
    <property type="entry name" value="OCTANOYLTRANSFERASE LIPM-RELATED"/>
    <property type="match status" value="1"/>
</dbReference>
<evidence type="ECO:0000313" key="2">
    <source>
        <dbReference type="EMBL" id="MBD5771296.1"/>
    </source>
</evidence>
<dbReference type="InterPro" id="IPR050664">
    <property type="entry name" value="Octanoyltrans_LipM/LipL"/>
</dbReference>
<feature type="domain" description="BPL/LPL catalytic" evidence="1">
    <location>
        <begin position="33"/>
        <end position="238"/>
    </location>
</feature>
<dbReference type="PROSITE" id="PS51733">
    <property type="entry name" value="BPL_LPL_CATALYTIC"/>
    <property type="match status" value="1"/>
</dbReference>
<evidence type="ECO:0000313" key="3">
    <source>
        <dbReference type="Proteomes" id="UP000604161"/>
    </source>
</evidence>
<keyword evidence="2" id="KW-0436">Ligase</keyword>